<gene>
    <name evidence="1" type="ORF">SAMN05216290_3838</name>
</gene>
<dbReference type="OrthoDB" id="983056at2"/>
<accession>A0A1I0RMV4</accession>
<dbReference type="AlphaFoldDB" id="A0A1I0RMV4"/>
<sequence length="130" mass="15004">MKLYCYLQLKPIKQVKFVSPIGEQIKAIDPSIIQFEADNQSDLYHLKRGVEFIEESGIILLHLDALPNEKIGPLSKLLETIRRHKKSVSVIWEGEHDMLSKTISMLNPQKEYQLNKIDWEEVKNAFAASL</sequence>
<dbReference type="Proteomes" id="UP000199437">
    <property type="component" value="Unassembled WGS sequence"/>
</dbReference>
<name>A0A1I0RMV4_9BACT</name>
<evidence type="ECO:0000313" key="2">
    <source>
        <dbReference type="Proteomes" id="UP000199437"/>
    </source>
</evidence>
<keyword evidence="2" id="KW-1185">Reference proteome</keyword>
<dbReference type="STRING" id="1267423.SAMN05216290_3838"/>
<dbReference type="RefSeq" id="WP_090260894.1">
    <property type="nucleotide sequence ID" value="NZ_FOIR01000005.1"/>
</dbReference>
<evidence type="ECO:0000313" key="1">
    <source>
        <dbReference type="EMBL" id="SEW42461.1"/>
    </source>
</evidence>
<protein>
    <submittedName>
        <fullName evidence="1">Uncharacterized protein</fullName>
    </submittedName>
</protein>
<dbReference type="GeneID" id="99988504"/>
<reference evidence="2" key="1">
    <citation type="submission" date="2016-10" db="EMBL/GenBank/DDBJ databases">
        <authorList>
            <person name="Varghese N."/>
            <person name="Submissions S."/>
        </authorList>
    </citation>
    <scope>NUCLEOTIDE SEQUENCE [LARGE SCALE GENOMIC DNA]</scope>
    <source>
        <strain evidence="2">CGMCC 1.12402</strain>
    </source>
</reference>
<dbReference type="EMBL" id="FOIR01000005">
    <property type="protein sequence ID" value="SEW42461.1"/>
    <property type="molecule type" value="Genomic_DNA"/>
</dbReference>
<proteinExistence type="predicted"/>
<organism evidence="1 2">
    <name type="scientific">Roseivirga pacifica</name>
    <dbReference type="NCBI Taxonomy" id="1267423"/>
    <lineage>
        <taxon>Bacteria</taxon>
        <taxon>Pseudomonadati</taxon>
        <taxon>Bacteroidota</taxon>
        <taxon>Cytophagia</taxon>
        <taxon>Cytophagales</taxon>
        <taxon>Roseivirgaceae</taxon>
        <taxon>Roseivirga</taxon>
    </lineage>
</organism>